<evidence type="ECO:0000313" key="3">
    <source>
        <dbReference type="Proteomes" id="UP000193642"/>
    </source>
</evidence>
<feature type="transmembrane region" description="Helical" evidence="1">
    <location>
        <begin position="42"/>
        <end position="63"/>
    </location>
</feature>
<comment type="caution">
    <text evidence="2">The sequence shown here is derived from an EMBL/GenBank/DDBJ whole genome shotgun (WGS) entry which is preliminary data.</text>
</comment>
<name>A0A1Y2CWM8_9FUNG</name>
<reference evidence="2 3" key="1">
    <citation type="submission" date="2016-07" db="EMBL/GenBank/DDBJ databases">
        <title>Pervasive Adenine N6-methylation of Active Genes in Fungi.</title>
        <authorList>
            <consortium name="DOE Joint Genome Institute"/>
            <person name="Mondo S.J."/>
            <person name="Dannebaum R.O."/>
            <person name="Kuo R.C."/>
            <person name="Labutti K."/>
            <person name="Haridas S."/>
            <person name="Kuo A."/>
            <person name="Salamov A."/>
            <person name="Ahrendt S.R."/>
            <person name="Lipzen A."/>
            <person name="Sullivan W."/>
            <person name="Andreopoulos W.B."/>
            <person name="Clum A."/>
            <person name="Lindquist E."/>
            <person name="Daum C."/>
            <person name="Ramamoorthy G.K."/>
            <person name="Gryganskyi A."/>
            <person name="Culley D."/>
            <person name="Magnuson J.K."/>
            <person name="James T.Y."/>
            <person name="O'Malley M.A."/>
            <person name="Stajich J.E."/>
            <person name="Spatafora J.W."/>
            <person name="Visel A."/>
            <person name="Grigoriev I.V."/>
        </authorList>
    </citation>
    <scope>NUCLEOTIDE SEQUENCE [LARGE SCALE GENOMIC DNA]</scope>
    <source>
        <strain evidence="2 3">JEL800</strain>
    </source>
</reference>
<dbReference type="EMBL" id="MCGO01000005">
    <property type="protein sequence ID" value="ORY51420.1"/>
    <property type="molecule type" value="Genomic_DNA"/>
</dbReference>
<evidence type="ECO:0000256" key="1">
    <source>
        <dbReference type="SAM" id="Phobius"/>
    </source>
</evidence>
<keyword evidence="1" id="KW-1133">Transmembrane helix</keyword>
<keyword evidence="3" id="KW-1185">Reference proteome</keyword>
<sequence>MDAIQALLQQARSLDTIRAQLHQIQAAVSIQGLGRGFSSLDWQIQAVIVVVVLLLVRMVIGIVRSTIRTVWWVAKVTVVVLAAAFTAQYLMTPPSRPVSSK</sequence>
<keyword evidence="1" id="KW-0472">Membrane</keyword>
<dbReference type="AlphaFoldDB" id="A0A1Y2CWM8"/>
<evidence type="ECO:0000313" key="2">
    <source>
        <dbReference type="EMBL" id="ORY51420.1"/>
    </source>
</evidence>
<proteinExistence type="predicted"/>
<gene>
    <name evidence="2" type="ORF">BCR33DRAFT_712479</name>
</gene>
<feature type="transmembrane region" description="Helical" evidence="1">
    <location>
        <begin position="70"/>
        <end position="91"/>
    </location>
</feature>
<protein>
    <submittedName>
        <fullName evidence="2">Uncharacterized protein</fullName>
    </submittedName>
</protein>
<dbReference type="OrthoDB" id="10430880at2759"/>
<organism evidence="2 3">
    <name type="scientific">Rhizoclosmatium globosum</name>
    <dbReference type="NCBI Taxonomy" id="329046"/>
    <lineage>
        <taxon>Eukaryota</taxon>
        <taxon>Fungi</taxon>
        <taxon>Fungi incertae sedis</taxon>
        <taxon>Chytridiomycota</taxon>
        <taxon>Chytridiomycota incertae sedis</taxon>
        <taxon>Chytridiomycetes</taxon>
        <taxon>Chytridiales</taxon>
        <taxon>Chytriomycetaceae</taxon>
        <taxon>Rhizoclosmatium</taxon>
    </lineage>
</organism>
<keyword evidence="1" id="KW-0812">Transmembrane</keyword>
<dbReference type="Proteomes" id="UP000193642">
    <property type="component" value="Unassembled WGS sequence"/>
</dbReference>
<accession>A0A1Y2CWM8</accession>